<evidence type="ECO:0008006" key="3">
    <source>
        <dbReference type="Google" id="ProtNLM"/>
    </source>
</evidence>
<proteinExistence type="predicted"/>
<name>A0ABR6Y3R7_9FLAO</name>
<protein>
    <recommendedName>
        <fullName evidence="3">YD repeat-containing protein</fullName>
    </recommendedName>
</protein>
<evidence type="ECO:0000313" key="1">
    <source>
        <dbReference type="EMBL" id="MBC3847391.1"/>
    </source>
</evidence>
<keyword evidence="2" id="KW-1185">Reference proteome</keyword>
<sequence>MRLIKLIIVFFISIQLCHSQSEFSKKGIKRINITETYRQLLNDSTYHNSITETNETFYDIHGKKLRSIRTIYNNSIPKSKNETKFYYNNNNQIIYSNSYLERDSINIKTHYEYRNELLFKIHFNYIRNEKEYKFEELYYYDSNNKLISSNYFYYEKYLDAIKDDYSTYINLKEKYDKKERTIEMDWTKSDIKYKHNRFTYKWRKSKLLKLEKEFDKNDKLISITRFKYILDKKNNWIVKKEIKNKALNKITYREIEYY</sequence>
<reference evidence="1 2" key="1">
    <citation type="submission" date="2020-08" db="EMBL/GenBank/DDBJ databases">
        <title>Winogradskyella ouciana sp. nov., isolated from the hadal seawater of the Mariana Trench.</title>
        <authorList>
            <person name="He X."/>
        </authorList>
    </citation>
    <scope>NUCLEOTIDE SEQUENCE [LARGE SCALE GENOMIC DNA]</scope>
    <source>
        <strain evidence="1 2">KCTC 22026</strain>
    </source>
</reference>
<dbReference type="Proteomes" id="UP000607435">
    <property type="component" value="Unassembled WGS sequence"/>
</dbReference>
<evidence type="ECO:0000313" key="2">
    <source>
        <dbReference type="Proteomes" id="UP000607435"/>
    </source>
</evidence>
<organism evidence="1 2">
    <name type="scientific">Winogradskyella echinorum</name>
    <dbReference type="NCBI Taxonomy" id="538189"/>
    <lineage>
        <taxon>Bacteria</taxon>
        <taxon>Pseudomonadati</taxon>
        <taxon>Bacteroidota</taxon>
        <taxon>Flavobacteriia</taxon>
        <taxon>Flavobacteriales</taxon>
        <taxon>Flavobacteriaceae</taxon>
        <taxon>Winogradskyella</taxon>
    </lineage>
</organism>
<dbReference type="RefSeq" id="WP_186846510.1">
    <property type="nucleotide sequence ID" value="NZ_JACOME010000004.1"/>
</dbReference>
<dbReference type="EMBL" id="JACOME010000004">
    <property type="protein sequence ID" value="MBC3847391.1"/>
    <property type="molecule type" value="Genomic_DNA"/>
</dbReference>
<comment type="caution">
    <text evidence="1">The sequence shown here is derived from an EMBL/GenBank/DDBJ whole genome shotgun (WGS) entry which is preliminary data.</text>
</comment>
<gene>
    <name evidence="1" type="ORF">H6H04_13420</name>
</gene>
<accession>A0ABR6Y3R7</accession>